<gene>
    <name evidence="13" type="ORF">IMCC3088_2837</name>
</gene>
<dbReference type="GO" id="GO:0042910">
    <property type="term" value="F:xenobiotic transmembrane transporter activity"/>
    <property type="evidence" value="ECO:0007669"/>
    <property type="project" value="InterPro"/>
</dbReference>
<reference evidence="13 14" key="1">
    <citation type="journal article" date="2011" name="J. Bacteriol.">
        <title>Genome sequence of strain IMCC3088, a proteorhodopsin-containing marine bacterium belonging to the OM60/NOR5 clade.</title>
        <authorList>
            <person name="Jang Y."/>
            <person name="Oh H.M."/>
            <person name="Kang I."/>
            <person name="Lee K."/>
            <person name="Yang S.J."/>
            <person name="Cho J.C."/>
        </authorList>
    </citation>
    <scope>NUCLEOTIDE SEQUENCE [LARGE SCALE GENOMIC DNA]</scope>
    <source>
        <strain evidence="13 14">IMCC3088</strain>
    </source>
</reference>
<evidence type="ECO:0000256" key="8">
    <source>
        <dbReference type="ARBA" id="ARBA00022989"/>
    </source>
</evidence>
<evidence type="ECO:0000256" key="5">
    <source>
        <dbReference type="ARBA" id="ARBA00022449"/>
    </source>
</evidence>
<dbReference type="RefSeq" id="WP_009576982.1">
    <property type="nucleotide sequence ID" value="NZ_AEIG01000096.1"/>
</dbReference>
<dbReference type="InterPro" id="IPR002528">
    <property type="entry name" value="MATE_fam"/>
</dbReference>
<evidence type="ECO:0000256" key="9">
    <source>
        <dbReference type="ARBA" id="ARBA00023065"/>
    </source>
</evidence>
<evidence type="ECO:0000256" key="7">
    <source>
        <dbReference type="ARBA" id="ARBA00022692"/>
    </source>
</evidence>
<keyword evidence="8" id="KW-1133">Transmembrane helix</keyword>
<keyword evidence="11" id="KW-0046">Antibiotic resistance</keyword>
<dbReference type="OrthoDB" id="9806302at2"/>
<evidence type="ECO:0000313" key="14">
    <source>
        <dbReference type="Proteomes" id="UP000005615"/>
    </source>
</evidence>
<evidence type="ECO:0000313" key="13">
    <source>
        <dbReference type="EMBL" id="EGG28531.1"/>
    </source>
</evidence>
<name>F3L558_9GAMM</name>
<dbReference type="EMBL" id="AEIG01000096">
    <property type="protein sequence ID" value="EGG28531.1"/>
    <property type="molecule type" value="Genomic_DNA"/>
</dbReference>
<comment type="caution">
    <text evidence="13">The sequence shown here is derived from an EMBL/GenBank/DDBJ whole genome shotgun (WGS) entry which is preliminary data.</text>
</comment>
<dbReference type="InterPro" id="IPR045070">
    <property type="entry name" value="MATE_MepA-like"/>
</dbReference>
<evidence type="ECO:0000256" key="6">
    <source>
        <dbReference type="ARBA" id="ARBA00022475"/>
    </source>
</evidence>
<comment type="similarity">
    <text evidence="2">Belongs to the multi antimicrobial extrusion (MATE) (TC 2.A.66.1) family. MepA subfamily.</text>
</comment>
<dbReference type="Pfam" id="PF01554">
    <property type="entry name" value="MatE"/>
    <property type="match status" value="2"/>
</dbReference>
<evidence type="ECO:0000256" key="2">
    <source>
        <dbReference type="ARBA" id="ARBA00008417"/>
    </source>
</evidence>
<keyword evidence="10" id="KW-0472">Membrane</keyword>
<evidence type="ECO:0000256" key="11">
    <source>
        <dbReference type="ARBA" id="ARBA00023251"/>
    </source>
</evidence>
<evidence type="ECO:0000256" key="3">
    <source>
        <dbReference type="ARBA" id="ARBA00022106"/>
    </source>
</evidence>
<organism evidence="13 14">
    <name type="scientific">Aequoribacter fuscus</name>
    <dbReference type="NCBI Taxonomy" id="2518989"/>
    <lineage>
        <taxon>Bacteria</taxon>
        <taxon>Pseudomonadati</taxon>
        <taxon>Pseudomonadota</taxon>
        <taxon>Gammaproteobacteria</taxon>
        <taxon>Cellvibrionales</taxon>
        <taxon>Halieaceae</taxon>
        <taxon>Aequoribacter</taxon>
    </lineage>
</organism>
<dbReference type="NCBIfam" id="TIGR00797">
    <property type="entry name" value="matE"/>
    <property type="match status" value="1"/>
</dbReference>
<dbReference type="GO" id="GO:0046677">
    <property type="term" value="P:response to antibiotic"/>
    <property type="evidence" value="ECO:0007669"/>
    <property type="project" value="UniProtKB-KW"/>
</dbReference>
<protein>
    <recommendedName>
        <fullName evidence="3">Multidrug export protein MepA</fullName>
    </recommendedName>
    <alternativeName>
        <fullName evidence="12">Multidrug-efflux transporter</fullName>
    </alternativeName>
</protein>
<keyword evidence="9" id="KW-0406">Ion transport</keyword>
<dbReference type="eggNOG" id="COG0534">
    <property type="taxonomic scope" value="Bacteria"/>
</dbReference>
<dbReference type="InterPro" id="IPR048279">
    <property type="entry name" value="MdtK-like"/>
</dbReference>
<sequence length="463" mass="50322">MTTQNAYLIGSTRQVFIKTALPIIFMMLVNGSFNLIDAYFLGVFVGAEALAAVTATFPATIFFVALSTLVANGFASIMARALGAKDYTYAREAYAQALSLSLLVSAVLMAFFLHFGQTLALAINQWQSELATLSHDYLLIMACATPVSFALAVNGDSLRCEGNIRFMTTVSLATVCLNAVLNYVFIVQLNLGVAGSAYGTVCAQLIGLLALANFRLRQRSELNLPFIKLSSRVDFWGRFISLGAPSSLRYIGLALSSGAILYSLQALPPEQYGVTVSAYGIINRVMTFVFLPLLGLSLAFQSIVGNTYGAKQFDRANDAIKTALWGSLLYGFIIQGFILYLSASIGSWFVNAPEVITRVDDILPIWTAALSLMGPLMIVGMLFQSIGDAKRAALMSIVKTYCFSIPLVFLLSHYLGVQTVWYSAPTAEVLALLVALAVLYQRSNIDSFKYGLFFRTSQNHKTS</sequence>
<keyword evidence="5" id="KW-0050">Antiport</keyword>
<dbReference type="PANTHER" id="PTHR43298:SF2">
    <property type="entry name" value="FMN_FAD EXPORTER YEEO-RELATED"/>
    <property type="match status" value="1"/>
</dbReference>
<keyword evidence="14" id="KW-1185">Reference proteome</keyword>
<proteinExistence type="inferred from homology"/>
<evidence type="ECO:0000256" key="4">
    <source>
        <dbReference type="ARBA" id="ARBA00022448"/>
    </source>
</evidence>
<dbReference type="Proteomes" id="UP000005615">
    <property type="component" value="Unassembled WGS sequence"/>
</dbReference>
<keyword evidence="4" id="KW-0813">Transport</keyword>
<dbReference type="PANTHER" id="PTHR43298">
    <property type="entry name" value="MULTIDRUG RESISTANCE PROTEIN NORM-RELATED"/>
    <property type="match status" value="1"/>
</dbReference>
<dbReference type="GO" id="GO:0015297">
    <property type="term" value="F:antiporter activity"/>
    <property type="evidence" value="ECO:0007669"/>
    <property type="project" value="UniProtKB-KW"/>
</dbReference>
<keyword evidence="7" id="KW-0812">Transmembrane</keyword>
<dbReference type="GO" id="GO:0006811">
    <property type="term" value="P:monoatomic ion transport"/>
    <property type="evidence" value="ECO:0007669"/>
    <property type="project" value="UniProtKB-KW"/>
</dbReference>
<evidence type="ECO:0000256" key="1">
    <source>
        <dbReference type="ARBA" id="ARBA00004429"/>
    </source>
</evidence>
<keyword evidence="6" id="KW-1003">Cell membrane</keyword>
<accession>F3L558</accession>
<dbReference type="PIRSF" id="PIRSF006603">
    <property type="entry name" value="DinF"/>
    <property type="match status" value="1"/>
</dbReference>
<dbReference type="AlphaFoldDB" id="F3L558"/>
<dbReference type="CDD" id="cd13143">
    <property type="entry name" value="MATE_MepA_like"/>
    <property type="match status" value="1"/>
</dbReference>
<dbReference type="GO" id="GO:0005886">
    <property type="term" value="C:plasma membrane"/>
    <property type="evidence" value="ECO:0007669"/>
    <property type="project" value="UniProtKB-SubCell"/>
</dbReference>
<comment type="subcellular location">
    <subcellularLocation>
        <location evidence="1">Cell inner membrane</location>
        <topology evidence="1">Multi-pass membrane protein</topology>
    </subcellularLocation>
</comment>
<evidence type="ECO:0000256" key="10">
    <source>
        <dbReference type="ARBA" id="ARBA00023136"/>
    </source>
</evidence>
<dbReference type="InterPro" id="IPR050222">
    <property type="entry name" value="MATE_MdtK"/>
</dbReference>
<evidence type="ECO:0000256" key="12">
    <source>
        <dbReference type="ARBA" id="ARBA00031636"/>
    </source>
</evidence>
<dbReference type="STRING" id="2518989.IMCC3088_2837"/>